<dbReference type="KEGG" id="taci:TDSAC_0384"/>
<dbReference type="AlphaFoldDB" id="A0A2R4VZA2"/>
<evidence type="ECO:0000256" key="6">
    <source>
        <dbReference type="ARBA" id="ARBA00022692"/>
    </source>
</evidence>
<feature type="transmembrane region" description="Helical" evidence="9">
    <location>
        <begin position="104"/>
        <end position="128"/>
    </location>
</feature>
<dbReference type="GO" id="GO:0140359">
    <property type="term" value="F:ABC-type transporter activity"/>
    <property type="evidence" value="ECO:0007669"/>
    <property type="project" value="InterPro"/>
</dbReference>
<evidence type="ECO:0000256" key="9">
    <source>
        <dbReference type="RuleBase" id="RU361157"/>
    </source>
</evidence>
<keyword evidence="5" id="KW-0997">Cell inner membrane</keyword>
<protein>
    <recommendedName>
        <fullName evidence="9">Transport permease protein</fullName>
    </recommendedName>
</protein>
<feature type="transmembrane region" description="Helical" evidence="9">
    <location>
        <begin position="63"/>
        <end position="84"/>
    </location>
</feature>
<dbReference type="PANTHER" id="PTHR30413:SF8">
    <property type="entry name" value="TRANSPORT PERMEASE PROTEIN"/>
    <property type="match status" value="1"/>
</dbReference>
<organism evidence="11 12">
    <name type="scientific">Thermodesulfobium acidiphilum</name>
    <dbReference type="NCBI Taxonomy" id="1794699"/>
    <lineage>
        <taxon>Bacteria</taxon>
        <taxon>Pseudomonadati</taxon>
        <taxon>Thermodesulfobiota</taxon>
        <taxon>Thermodesulfobiia</taxon>
        <taxon>Thermodesulfobiales</taxon>
        <taxon>Thermodesulfobiaceae</taxon>
        <taxon>Thermodesulfobium</taxon>
    </lineage>
</organism>
<feature type="domain" description="ABC transmembrane type-2" evidence="10">
    <location>
        <begin position="32"/>
        <end position="250"/>
    </location>
</feature>
<dbReference type="Proteomes" id="UP000244792">
    <property type="component" value="Chromosome"/>
</dbReference>
<evidence type="ECO:0000313" key="12">
    <source>
        <dbReference type="Proteomes" id="UP000244792"/>
    </source>
</evidence>
<feature type="transmembrane region" description="Helical" evidence="9">
    <location>
        <begin position="226"/>
        <end position="247"/>
    </location>
</feature>
<sequence length="258" mass="30209">MIKKIIEIYRYREMLRNLVSKELQIRYKNSVLGFFWTFLNPLLMLVVYTFVFSTIMKSDIKDFSIFLFIGLLAWNYIAGSVIQGTGCLVVNSSLLKKVYFPREVIPLSIVFANMINYILSMIILLVALLISGIGIHHDILFYPVILLVQTIFLIPLVLILSVVNVYFRDLEHTVNVLINLWFFSTPIVYPISIVPEHLRIFFYLNPATHIVEAYLAIMYYRTPPNLLALFWMFVGSIIFFWIGFLIFDRLQRRVAEEV</sequence>
<dbReference type="GO" id="GO:0015920">
    <property type="term" value="P:lipopolysaccharide transport"/>
    <property type="evidence" value="ECO:0007669"/>
    <property type="project" value="TreeGrafter"/>
</dbReference>
<dbReference type="InterPro" id="IPR013525">
    <property type="entry name" value="ABC2_TM"/>
</dbReference>
<keyword evidence="4 9" id="KW-1003">Cell membrane</keyword>
<dbReference type="GO" id="GO:0043190">
    <property type="term" value="C:ATP-binding cassette (ABC) transporter complex"/>
    <property type="evidence" value="ECO:0007669"/>
    <property type="project" value="InterPro"/>
</dbReference>
<evidence type="ECO:0000313" key="11">
    <source>
        <dbReference type="EMBL" id="AWB09760.1"/>
    </source>
</evidence>
<evidence type="ECO:0000259" key="10">
    <source>
        <dbReference type="PROSITE" id="PS51012"/>
    </source>
</evidence>
<gene>
    <name evidence="11" type="ORF">TDSAC_0384</name>
</gene>
<keyword evidence="7 9" id="KW-1133">Transmembrane helix</keyword>
<dbReference type="EMBL" id="CP020921">
    <property type="protein sequence ID" value="AWB09760.1"/>
    <property type="molecule type" value="Genomic_DNA"/>
</dbReference>
<evidence type="ECO:0000256" key="1">
    <source>
        <dbReference type="ARBA" id="ARBA00004429"/>
    </source>
</evidence>
<evidence type="ECO:0000256" key="3">
    <source>
        <dbReference type="ARBA" id="ARBA00022448"/>
    </source>
</evidence>
<keyword evidence="12" id="KW-1185">Reference proteome</keyword>
<dbReference type="InterPro" id="IPR000412">
    <property type="entry name" value="ABC_2_transport"/>
</dbReference>
<comment type="subcellular location">
    <subcellularLocation>
        <location evidence="1">Cell inner membrane</location>
        <topology evidence="1">Multi-pass membrane protein</topology>
    </subcellularLocation>
    <subcellularLocation>
        <location evidence="9">Cell membrane</location>
        <topology evidence="9">Multi-pass membrane protein</topology>
    </subcellularLocation>
</comment>
<keyword evidence="8 9" id="KW-0472">Membrane</keyword>
<reference evidence="11 12" key="1">
    <citation type="submission" date="2017-04" db="EMBL/GenBank/DDBJ databases">
        <title>Genomic insights into metabolism of Thermodesulfobium acidiphilum.</title>
        <authorList>
            <person name="Toshchakov S.V."/>
            <person name="Frolov E.N."/>
            <person name="Kublanov I.V."/>
            <person name="Samarov N.I."/>
            <person name="Novikov A."/>
            <person name="Lebedinsky A.V."/>
            <person name="Bonch-Osmolovskaya E.A."/>
            <person name="Chernyh N.A."/>
        </authorList>
    </citation>
    <scope>NUCLEOTIDE SEQUENCE [LARGE SCALE GENOMIC DNA]</scope>
    <source>
        <strain evidence="11 12">3127-1</strain>
    </source>
</reference>
<dbReference type="OrthoDB" id="9786910at2"/>
<dbReference type="Pfam" id="PF01061">
    <property type="entry name" value="ABC2_membrane"/>
    <property type="match status" value="1"/>
</dbReference>
<feature type="transmembrane region" description="Helical" evidence="9">
    <location>
        <begin position="31"/>
        <end position="51"/>
    </location>
</feature>
<keyword evidence="6 9" id="KW-0812">Transmembrane</keyword>
<keyword evidence="3 9" id="KW-0813">Transport</keyword>
<name>A0A2R4VZA2_THEAF</name>
<feature type="transmembrane region" description="Helical" evidence="9">
    <location>
        <begin position="140"/>
        <end position="167"/>
    </location>
</feature>
<feature type="transmembrane region" description="Helical" evidence="9">
    <location>
        <begin position="173"/>
        <end position="193"/>
    </location>
</feature>
<proteinExistence type="inferred from homology"/>
<accession>A0A2R4VZA2</accession>
<evidence type="ECO:0000256" key="4">
    <source>
        <dbReference type="ARBA" id="ARBA00022475"/>
    </source>
</evidence>
<dbReference type="InterPro" id="IPR047817">
    <property type="entry name" value="ABC2_TM_bact-type"/>
</dbReference>
<comment type="similarity">
    <text evidence="2 9">Belongs to the ABC-2 integral membrane protein family.</text>
</comment>
<dbReference type="PROSITE" id="PS51012">
    <property type="entry name" value="ABC_TM2"/>
    <property type="match status" value="1"/>
</dbReference>
<dbReference type="RefSeq" id="WP_108308495.1">
    <property type="nucleotide sequence ID" value="NZ_CP020921.1"/>
</dbReference>
<evidence type="ECO:0000256" key="7">
    <source>
        <dbReference type="ARBA" id="ARBA00022989"/>
    </source>
</evidence>
<dbReference type="PANTHER" id="PTHR30413">
    <property type="entry name" value="INNER MEMBRANE TRANSPORT PERMEASE"/>
    <property type="match status" value="1"/>
</dbReference>
<evidence type="ECO:0000256" key="5">
    <source>
        <dbReference type="ARBA" id="ARBA00022519"/>
    </source>
</evidence>
<evidence type="ECO:0000256" key="2">
    <source>
        <dbReference type="ARBA" id="ARBA00007783"/>
    </source>
</evidence>
<dbReference type="PIRSF" id="PIRSF006648">
    <property type="entry name" value="DrrB"/>
    <property type="match status" value="1"/>
</dbReference>
<evidence type="ECO:0000256" key="8">
    <source>
        <dbReference type="ARBA" id="ARBA00023136"/>
    </source>
</evidence>